<keyword evidence="2" id="KW-0238">DNA-binding</keyword>
<sequence>MVAIDNFEHVSLAYGSGVAARAVAQVRRAVLQWFGRHADIQFESGGIIYGAVPRPLLPAQRDVAERDAVNPQAWLNRLLVNPPVVFLPHDGGTICLSISGSWAEPDDGAGQAERPFSSGCRVPFFGEMPGRGAAWAERYRADMAIVASVLGAIPREQERDGYAAAGPVVTGAADPAPCSTAGPVFRMVTPREPIVRCQPDGVPPAEPMVFAWRPVRDGQSGRDVLFYELIPQLCGRDGLRRDLAECRPVLERLGFAVALDQYLVASALDLLEADPDVAVAVQVSAQSVSTCPRWGMLFRRLTGCRSVASRLTLAITETASFPDFAEAIQFVSRLQTFGCAVAIDNFGLGYEVELFESGAALLERARQGLSGCIVLDVRMPGVSGLEVQKRLATLDIHTPVIVVSGFADIAMAVQAMKSNAFEFLTKPFRDQDLFDAIGAAMELDSSRTMQSQERRHADRLMRNLTAREHEVFVRLCLGQVGKQIAHDLGMSEATVKVHRRSILHKLSVKHLGELILNYAPIVRRQSEEQHG</sequence>
<dbReference type="Gene3D" id="1.10.10.10">
    <property type="entry name" value="Winged helix-like DNA-binding domain superfamily/Winged helix DNA-binding domain"/>
    <property type="match status" value="1"/>
</dbReference>
<evidence type="ECO:0000256" key="3">
    <source>
        <dbReference type="ARBA" id="ARBA00023163"/>
    </source>
</evidence>
<reference evidence="7 8" key="1">
    <citation type="submission" date="2020-08" db="EMBL/GenBank/DDBJ databases">
        <title>The genome sequence of type strain Novosphingobium piscinae KCTC 42194.</title>
        <authorList>
            <person name="Liu Y."/>
        </authorList>
    </citation>
    <scope>NUCLEOTIDE SEQUENCE [LARGE SCALE GENOMIC DNA]</scope>
    <source>
        <strain evidence="7 8">KCTC 42194</strain>
    </source>
</reference>
<evidence type="ECO:0000259" key="5">
    <source>
        <dbReference type="PROSITE" id="PS50110"/>
    </source>
</evidence>
<accession>A0A7X1FYT3</accession>
<keyword evidence="4" id="KW-0597">Phosphoprotein</keyword>
<dbReference type="PROSITE" id="PS50883">
    <property type="entry name" value="EAL"/>
    <property type="match status" value="1"/>
</dbReference>
<keyword evidence="8" id="KW-1185">Reference proteome</keyword>
<dbReference type="Pfam" id="PF00072">
    <property type="entry name" value="Response_reg"/>
    <property type="match status" value="1"/>
</dbReference>
<dbReference type="SUPFAM" id="SSF46894">
    <property type="entry name" value="C-terminal effector domain of the bipartite response regulators"/>
    <property type="match status" value="1"/>
</dbReference>
<dbReference type="Proteomes" id="UP000551327">
    <property type="component" value="Unassembled WGS sequence"/>
</dbReference>
<evidence type="ECO:0000313" key="7">
    <source>
        <dbReference type="EMBL" id="MBC2668902.1"/>
    </source>
</evidence>
<dbReference type="Gene3D" id="3.40.50.2300">
    <property type="match status" value="1"/>
</dbReference>
<evidence type="ECO:0000313" key="8">
    <source>
        <dbReference type="Proteomes" id="UP000551327"/>
    </source>
</evidence>
<dbReference type="GO" id="GO:0000160">
    <property type="term" value="P:phosphorelay signal transduction system"/>
    <property type="evidence" value="ECO:0007669"/>
    <property type="project" value="InterPro"/>
</dbReference>
<dbReference type="InterPro" id="IPR035919">
    <property type="entry name" value="EAL_sf"/>
</dbReference>
<dbReference type="PANTHER" id="PTHR44688">
    <property type="entry name" value="DNA-BINDING TRANSCRIPTIONAL ACTIVATOR DEVR_DOSR"/>
    <property type="match status" value="1"/>
</dbReference>
<dbReference type="SMART" id="SM00052">
    <property type="entry name" value="EAL"/>
    <property type="match status" value="1"/>
</dbReference>
<dbReference type="InterPro" id="IPR000792">
    <property type="entry name" value="Tscrpt_reg_LuxR_C"/>
</dbReference>
<feature type="domain" description="EAL" evidence="6">
    <location>
        <begin position="191"/>
        <end position="447"/>
    </location>
</feature>
<proteinExistence type="predicted"/>
<dbReference type="RefSeq" id="WP_185678788.1">
    <property type="nucleotide sequence ID" value="NZ_JACLAX010000005.1"/>
</dbReference>
<dbReference type="InterPro" id="IPR016032">
    <property type="entry name" value="Sig_transdc_resp-reg_C-effctor"/>
</dbReference>
<evidence type="ECO:0000259" key="6">
    <source>
        <dbReference type="PROSITE" id="PS50883"/>
    </source>
</evidence>
<dbReference type="Pfam" id="PF00196">
    <property type="entry name" value="GerE"/>
    <property type="match status" value="1"/>
</dbReference>
<feature type="modified residue" description="4-aspartylphosphate" evidence="4">
    <location>
        <position position="376"/>
    </location>
</feature>
<gene>
    <name evidence="7" type="ORF">H7F53_07085</name>
</gene>
<name>A0A7X1FYT3_9SPHN</name>
<comment type="caution">
    <text evidence="7">The sequence shown here is derived from an EMBL/GenBank/DDBJ whole genome shotgun (WGS) entry which is preliminary data.</text>
</comment>
<dbReference type="PANTHER" id="PTHR44688:SF16">
    <property type="entry name" value="DNA-BINDING TRANSCRIPTIONAL ACTIVATOR DEVR_DOSR"/>
    <property type="match status" value="1"/>
</dbReference>
<dbReference type="PRINTS" id="PR00038">
    <property type="entry name" value="HTHLUXR"/>
</dbReference>
<dbReference type="SUPFAM" id="SSF141868">
    <property type="entry name" value="EAL domain-like"/>
    <property type="match status" value="1"/>
</dbReference>
<dbReference type="InterPro" id="IPR001789">
    <property type="entry name" value="Sig_transdc_resp-reg_receiver"/>
</dbReference>
<keyword evidence="3" id="KW-0804">Transcription</keyword>
<dbReference type="InterPro" id="IPR011006">
    <property type="entry name" value="CheY-like_superfamily"/>
</dbReference>
<dbReference type="Gene3D" id="3.20.20.450">
    <property type="entry name" value="EAL domain"/>
    <property type="match status" value="1"/>
</dbReference>
<organism evidence="7 8">
    <name type="scientific">Novosphingobium piscinae</name>
    <dbReference type="NCBI Taxonomy" id="1507448"/>
    <lineage>
        <taxon>Bacteria</taxon>
        <taxon>Pseudomonadati</taxon>
        <taxon>Pseudomonadota</taxon>
        <taxon>Alphaproteobacteria</taxon>
        <taxon>Sphingomonadales</taxon>
        <taxon>Sphingomonadaceae</taxon>
        <taxon>Novosphingobium</taxon>
    </lineage>
</organism>
<dbReference type="PROSITE" id="PS50110">
    <property type="entry name" value="RESPONSE_REGULATORY"/>
    <property type="match status" value="1"/>
</dbReference>
<dbReference type="SUPFAM" id="SSF52172">
    <property type="entry name" value="CheY-like"/>
    <property type="match status" value="1"/>
</dbReference>
<evidence type="ECO:0000256" key="1">
    <source>
        <dbReference type="ARBA" id="ARBA00023015"/>
    </source>
</evidence>
<keyword evidence="1" id="KW-0805">Transcription regulation</keyword>
<evidence type="ECO:0000256" key="4">
    <source>
        <dbReference type="PROSITE-ProRule" id="PRU00169"/>
    </source>
</evidence>
<dbReference type="AlphaFoldDB" id="A0A7X1FYT3"/>
<dbReference type="SMART" id="SM00421">
    <property type="entry name" value="HTH_LUXR"/>
    <property type="match status" value="1"/>
</dbReference>
<dbReference type="SMART" id="SM00448">
    <property type="entry name" value="REC"/>
    <property type="match status" value="1"/>
</dbReference>
<dbReference type="InterPro" id="IPR001633">
    <property type="entry name" value="EAL_dom"/>
</dbReference>
<dbReference type="GO" id="GO:0006355">
    <property type="term" value="P:regulation of DNA-templated transcription"/>
    <property type="evidence" value="ECO:0007669"/>
    <property type="project" value="InterPro"/>
</dbReference>
<dbReference type="EMBL" id="JACLAX010000005">
    <property type="protein sequence ID" value="MBC2668902.1"/>
    <property type="molecule type" value="Genomic_DNA"/>
</dbReference>
<feature type="domain" description="Response regulatory" evidence="5">
    <location>
        <begin position="327"/>
        <end position="441"/>
    </location>
</feature>
<protein>
    <submittedName>
        <fullName evidence="7">Response regulator</fullName>
    </submittedName>
</protein>
<evidence type="ECO:0000256" key="2">
    <source>
        <dbReference type="ARBA" id="ARBA00023125"/>
    </source>
</evidence>
<dbReference type="GO" id="GO:0003677">
    <property type="term" value="F:DNA binding"/>
    <property type="evidence" value="ECO:0007669"/>
    <property type="project" value="UniProtKB-KW"/>
</dbReference>
<dbReference type="InterPro" id="IPR036388">
    <property type="entry name" value="WH-like_DNA-bd_sf"/>
</dbReference>
<dbReference type="CDD" id="cd06170">
    <property type="entry name" value="LuxR_C_like"/>
    <property type="match status" value="1"/>
</dbReference>